<comment type="caution">
    <text evidence="1">The sequence shown here is derived from an EMBL/GenBank/DDBJ whole genome shotgun (WGS) entry which is preliminary data.</text>
</comment>
<organism evidence="1 2">
    <name type="scientific">Staphylococcus warneri</name>
    <dbReference type="NCBI Taxonomy" id="1292"/>
    <lineage>
        <taxon>Bacteria</taxon>
        <taxon>Bacillati</taxon>
        <taxon>Bacillota</taxon>
        <taxon>Bacilli</taxon>
        <taxon>Bacillales</taxon>
        <taxon>Staphylococcaceae</taxon>
        <taxon>Staphylococcus</taxon>
    </lineage>
</organism>
<evidence type="ECO:0000313" key="1">
    <source>
        <dbReference type="EMBL" id="NBH31642.1"/>
    </source>
</evidence>
<gene>
    <name evidence="1" type="ORF">D3Z30_11725</name>
</gene>
<protein>
    <submittedName>
        <fullName evidence="1">Uncharacterized protein</fullName>
    </submittedName>
</protein>
<accession>A0AB36BM71</accession>
<dbReference type="EMBL" id="QXWP01000009">
    <property type="protein sequence ID" value="NBH31642.1"/>
    <property type="molecule type" value="Genomic_DNA"/>
</dbReference>
<evidence type="ECO:0000313" key="2">
    <source>
        <dbReference type="Proteomes" id="UP000481807"/>
    </source>
</evidence>
<dbReference type="RefSeq" id="WP_160175647.1">
    <property type="nucleotide sequence ID" value="NZ_QXWP01000009.1"/>
</dbReference>
<sequence length="156" mass="17824">MAENYLSSTLITNEERQFLEGARNENDFIERISQLDSGLELALNTNKGLKELEKTDLLEGGKPKMNEIKEIIGVIYQTDYEKLNDRYKAYDKNIHEAFYKGSVEIYRNANGIFKGRVVPTFKKGKDRVSDDFKSAGAIEEGSIISGIIKLYKKLFK</sequence>
<dbReference type="AlphaFoldDB" id="A0AB36BM71"/>
<reference evidence="1 2" key="1">
    <citation type="submission" date="2018-08" db="EMBL/GenBank/DDBJ databases">
        <title>Murine metabolic-syndrome-specific gut microbial biobank.</title>
        <authorList>
            <person name="Liu C."/>
        </authorList>
    </citation>
    <scope>NUCLEOTIDE SEQUENCE [LARGE SCALE GENOMIC DNA]</scope>
    <source>
        <strain evidence="1 2">1XD21-27</strain>
    </source>
</reference>
<dbReference type="Proteomes" id="UP000481807">
    <property type="component" value="Unassembled WGS sequence"/>
</dbReference>
<proteinExistence type="predicted"/>
<name>A0AB36BM71_STAWA</name>